<feature type="binding site" evidence="10">
    <location>
        <position position="840"/>
    </location>
    <ligand>
        <name>substrate</name>
    </ligand>
</feature>
<evidence type="ECO:0000256" key="8">
    <source>
        <dbReference type="ARBA" id="ARBA00023235"/>
    </source>
</evidence>
<dbReference type="NCBIfam" id="TIGR00641">
    <property type="entry name" value="acid_CoA_mut_N"/>
    <property type="match status" value="1"/>
</dbReference>
<feature type="binding site" evidence="10">
    <location>
        <position position="1076"/>
    </location>
    <ligand>
        <name>GTP</name>
        <dbReference type="ChEBI" id="CHEBI:37565"/>
    </ligand>
</feature>
<proteinExistence type="inferred from homology"/>
<dbReference type="Pfam" id="PF03308">
    <property type="entry name" value="MeaB"/>
    <property type="match status" value="1"/>
</dbReference>
<dbReference type="Gene3D" id="3.40.50.300">
    <property type="entry name" value="P-loop containing nucleotide triphosphate hydrolases"/>
    <property type="match status" value="1"/>
</dbReference>
<keyword evidence="13" id="KW-1185">Reference proteome</keyword>
<dbReference type="PANTHER" id="PTHR43087">
    <property type="entry name" value="LYSINE/ARGININE/ORNITHINE TRANSPORT SYSTEM KINASE"/>
    <property type="match status" value="1"/>
</dbReference>
<dbReference type="Gene3D" id="3.40.50.280">
    <property type="entry name" value="Cobalamin-binding domain"/>
    <property type="match status" value="1"/>
</dbReference>
<dbReference type="SUPFAM" id="SSF52242">
    <property type="entry name" value="Cobalamin (vitamin B12)-binding domain"/>
    <property type="match status" value="1"/>
</dbReference>
<comment type="cofactor">
    <cofactor evidence="10">
        <name>Mg(2+)</name>
        <dbReference type="ChEBI" id="CHEBI:18420"/>
    </cofactor>
</comment>
<protein>
    <recommendedName>
        <fullName evidence="10">Fused isobutyryl-CoA mutase</fullName>
    </recommendedName>
    <domain>
        <recommendedName>
            <fullName evidence="10">Isobutyryl-CoA mutase</fullName>
            <shortName evidence="10">ICM</shortName>
            <ecNumber evidence="10">5.4.99.13</ecNumber>
        </recommendedName>
    </domain>
    <domain>
        <recommendedName>
            <fullName evidence="10">P-loop GTPase</fullName>
            <ecNumber evidence="10">3.6.5.-</ecNumber>
        </recommendedName>
        <alternativeName>
            <fullName evidence="10">G-protein chaperone</fullName>
        </alternativeName>
    </domain>
</protein>
<feature type="binding site" evidence="10">
    <location>
        <position position="249"/>
    </location>
    <ligand>
        <name>GTP</name>
        <dbReference type="ChEBI" id="CHEBI:37565"/>
    </ligand>
</feature>
<dbReference type="InterPro" id="IPR006098">
    <property type="entry name" value="MMCoA_mutase_a_cat"/>
</dbReference>
<feature type="binding site" evidence="10">
    <location>
        <position position="295"/>
    </location>
    <ligand>
        <name>Mg(2+)</name>
        <dbReference type="ChEBI" id="CHEBI:18420"/>
        <label>2</label>
    </ligand>
</feature>
<feature type="binding site" evidence="10">
    <location>
        <position position="232"/>
    </location>
    <ligand>
        <name>Mg(2+)</name>
        <dbReference type="ChEBI" id="CHEBI:18420"/>
        <label>2</label>
    </ligand>
</feature>
<dbReference type="Pfam" id="PF01642">
    <property type="entry name" value="MM_CoA_mutase"/>
    <property type="match status" value="2"/>
</dbReference>
<evidence type="ECO:0000256" key="2">
    <source>
        <dbReference type="ARBA" id="ARBA00011870"/>
    </source>
</evidence>
<name>A0ABN2KSG3_9MICO</name>
<feature type="binding site" evidence="10">
    <location>
        <position position="233"/>
    </location>
    <ligand>
        <name>Mg(2+)</name>
        <dbReference type="ChEBI" id="CHEBI:18420"/>
        <label>2</label>
    </ligand>
</feature>
<evidence type="ECO:0000259" key="11">
    <source>
        <dbReference type="PROSITE" id="PS51332"/>
    </source>
</evidence>
<dbReference type="InterPro" id="IPR016176">
    <property type="entry name" value="Cbl-dep_enz_cat"/>
</dbReference>
<feature type="region of interest" description="Linker" evidence="10">
    <location>
        <begin position="402"/>
        <end position="563"/>
    </location>
</feature>
<keyword evidence="10" id="KW-0460">Magnesium</keyword>
<reference evidence="12 13" key="1">
    <citation type="journal article" date="2019" name="Int. J. Syst. Evol. Microbiol.">
        <title>The Global Catalogue of Microorganisms (GCM) 10K type strain sequencing project: providing services to taxonomists for standard genome sequencing and annotation.</title>
        <authorList>
            <consortium name="The Broad Institute Genomics Platform"/>
            <consortium name="The Broad Institute Genome Sequencing Center for Infectious Disease"/>
            <person name="Wu L."/>
            <person name="Ma J."/>
        </authorList>
    </citation>
    <scope>NUCLEOTIDE SEQUENCE [LARGE SCALE GENOMIC DNA]</scope>
    <source>
        <strain evidence="12 13">JCM 15591</strain>
    </source>
</reference>
<dbReference type="RefSeq" id="WP_344066496.1">
    <property type="nucleotide sequence ID" value="NZ_BAAAPN010000053.1"/>
</dbReference>
<dbReference type="HAMAP" id="MF_02050">
    <property type="entry name" value="IcmF"/>
    <property type="match status" value="1"/>
</dbReference>
<organism evidence="12 13">
    <name type="scientific">Nostocoides vanveenii</name>
    <dbReference type="NCBI Taxonomy" id="330835"/>
    <lineage>
        <taxon>Bacteria</taxon>
        <taxon>Bacillati</taxon>
        <taxon>Actinomycetota</taxon>
        <taxon>Actinomycetes</taxon>
        <taxon>Micrococcales</taxon>
        <taxon>Intrasporangiaceae</taxon>
        <taxon>Nostocoides</taxon>
    </lineage>
</organism>
<evidence type="ECO:0000256" key="4">
    <source>
        <dbReference type="ARBA" id="ARBA00022741"/>
    </source>
</evidence>
<dbReference type="SUPFAM" id="SSF52540">
    <property type="entry name" value="P-loop containing nucleoside triphosphate hydrolases"/>
    <property type="match status" value="1"/>
</dbReference>
<feature type="binding site" evidence="10">
    <location>
        <position position="246"/>
    </location>
    <ligand>
        <name>Mg(2+)</name>
        <dbReference type="ChEBI" id="CHEBI:18420"/>
        <label>2</label>
    </ligand>
</feature>
<keyword evidence="10" id="KW-0479">Metal-binding</keyword>
<accession>A0ABN2KSG3</accession>
<comment type="domain">
    <text evidence="10">Is composed of four functional domains: the N-terminal 5'-deoxyadenosylcobalamin binding region that is homologous to the small subunit of ICM (IcmB), a middle P-loop GTPase domain (MeaI) that likely acts as a chaperone for ICM, a structured linker region involved in dimer formation, and a C-terminal part that is homologous to the large substrate-binding subunit of ICM (IcmA).</text>
</comment>
<feature type="binding site" evidence="10">
    <location>
        <position position="207"/>
    </location>
    <ligand>
        <name>Mg(2+)</name>
        <dbReference type="ChEBI" id="CHEBI:18420"/>
        <label>1</label>
        <note>catalytic</note>
    </ligand>
</feature>
<keyword evidence="7 10" id="KW-0143">Chaperone</keyword>
<dbReference type="SUPFAM" id="SSF51703">
    <property type="entry name" value="Cobalamin (vitamin B12)-dependent enzymes"/>
    <property type="match status" value="1"/>
</dbReference>
<dbReference type="InterPro" id="IPR036724">
    <property type="entry name" value="Cobalamin-bd_sf"/>
</dbReference>
<evidence type="ECO:0000313" key="12">
    <source>
        <dbReference type="EMBL" id="GAA1763734.1"/>
    </source>
</evidence>
<feature type="binding site" evidence="10">
    <location>
        <position position="571"/>
    </location>
    <ligand>
        <name>substrate</name>
    </ligand>
</feature>
<dbReference type="EC" id="3.6.5.-" evidence="10"/>
<comment type="caution">
    <text evidence="12">The sequence shown here is derived from an EMBL/GenBank/DDBJ whole genome shotgun (WGS) entry which is preliminary data.</text>
</comment>
<dbReference type="PROSITE" id="PS51332">
    <property type="entry name" value="B12_BINDING"/>
    <property type="match status" value="1"/>
</dbReference>
<feature type="binding site" evidence="10">
    <location>
        <position position="957"/>
    </location>
    <ligand>
        <name>GTP</name>
        <dbReference type="ChEBI" id="CHEBI:37565"/>
    </ligand>
</feature>
<comment type="cofactor">
    <cofactor evidence="1 10">
        <name>adenosylcob(III)alamin</name>
        <dbReference type="ChEBI" id="CHEBI:18408"/>
    </cofactor>
</comment>
<dbReference type="EMBL" id="BAAAPN010000053">
    <property type="protein sequence ID" value="GAA1763734.1"/>
    <property type="molecule type" value="Genomic_DNA"/>
</dbReference>
<comment type="catalytic activity">
    <reaction evidence="10">
        <text>2-methylpropanoyl-CoA = butanoyl-CoA</text>
        <dbReference type="Rhea" id="RHEA:13141"/>
        <dbReference type="ChEBI" id="CHEBI:57338"/>
        <dbReference type="ChEBI" id="CHEBI:57371"/>
        <dbReference type="EC" id="5.4.99.13"/>
    </reaction>
</comment>
<feature type="binding site" evidence="10">
    <location>
        <position position="246"/>
    </location>
    <ligand>
        <name>Mg(2+)</name>
        <dbReference type="ChEBI" id="CHEBI:18420"/>
        <label>1</label>
        <note>catalytic</note>
    </ligand>
</feature>
<feature type="binding site" evidence="10">
    <location>
        <position position="756"/>
    </location>
    <ligand>
        <name>substrate</name>
    </ligand>
</feature>
<dbReference type="Gene3D" id="3.20.20.240">
    <property type="entry name" value="Methylmalonyl-CoA mutase"/>
    <property type="match status" value="1"/>
</dbReference>
<feature type="binding site" evidence="10">
    <location>
        <begin position="341"/>
        <end position="344"/>
    </location>
    <ligand>
        <name>GTP</name>
        <dbReference type="ChEBI" id="CHEBI:37565"/>
    </ligand>
</feature>
<dbReference type="InterPro" id="IPR052040">
    <property type="entry name" value="GTPase/Isobutyryl-CoA_mutase"/>
</dbReference>
<comment type="function">
    <text evidence="10">Catalyzes the reversible interconversion of isobutyryl-CoA and n-butyryl-CoA, using radical chemistry. Also exhibits GTPase activity, associated with its G-protein domain (MeaI) that functions as a chaperone that assists cofactor delivery and proper holo-enzyme assembly.</text>
</comment>
<evidence type="ECO:0000256" key="10">
    <source>
        <dbReference type="HAMAP-Rule" id="MF_02050"/>
    </source>
</evidence>
<comment type="subunit">
    <text evidence="10">Homodimer.</text>
</comment>
<evidence type="ECO:0000256" key="5">
    <source>
        <dbReference type="ARBA" id="ARBA00022801"/>
    </source>
</evidence>
<dbReference type="PANTHER" id="PTHR43087:SF1">
    <property type="entry name" value="LAO_AO TRANSPORT SYSTEM ATPASE"/>
    <property type="match status" value="1"/>
</dbReference>
<evidence type="ECO:0000256" key="6">
    <source>
        <dbReference type="ARBA" id="ARBA00023134"/>
    </source>
</evidence>
<dbReference type="NCBIfam" id="NF045497">
    <property type="entry name" value="IsobCoAmut_IcmF"/>
    <property type="match status" value="1"/>
</dbReference>
<keyword evidence="3 10" id="KW-0846">Cobalamin</keyword>
<feature type="binding site" evidence="10">
    <location>
        <begin position="203"/>
        <end position="208"/>
    </location>
    <ligand>
        <name>GTP</name>
        <dbReference type="ChEBI" id="CHEBI:37565"/>
    </ligand>
</feature>
<keyword evidence="8 10" id="KW-0413">Isomerase</keyword>
<evidence type="ECO:0000256" key="7">
    <source>
        <dbReference type="ARBA" id="ARBA00023186"/>
    </source>
</evidence>
<evidence type="ECO:0000256" key="3">
    <source>
        <dbReference type="ARBA" id="ARBA00022628"/>
    </source>
</evidence>
<comment type="caution">
    <text evidence="10">Lacks conserved residue(s) required for the propagation of feature annotation.</text>
</comment>
<keyword evidence="5 10" id="KW-0378">Hydrolase</keyword>
<evidence type="ECO:0000256" key="9">
    <source>
        <dbReference type="ARBA" id="ARBA00023285"/>
    </source>
</evidence>
<keyword evidence="9 10" id="KW-0170">Cobalt</keyword>
<comment type="similarity">
    <text evidence="10">Belongs to the IcmF family.</text>
</comment>
<feature type="binding site" description="axial binding residue" evidence="10">
    <location>
        <position position="26"/>
    </location>
    <ligand>
        <name>adenosylcob(III)alamin</name>
        <dbReference type="ChEBI" id="CHEBI:18408"/>
    </ligand>
    <ligandPart>
        <name>Co</name>
        <dbReference type="ChEBI" id="CHEBI:27638"/>
    </ligandPart>
</feature>
<dbReference type="InterPro" id="IPR006099">
    <property type="entry name" value="MeMalonylCoA_mutase_a/b_cat"/>
</dbReference>
<feature type="domain" description="B12-binding" evidence="11">
    <location>
        <begin position="13"/>
        <end position="150"/>
    </location>
</feature>
<dbReference type="InterPro" id="IPR053439">
    <property type="entry name" value="IcmF/GTPase_domain"/>
</dbReference>
<dbReference type="InterPro" id="IPR033669">
    <property type="entry name" value="IcmF"/>
</dbReference>
<dbReference type="EC" id="5.4.99.13" evidence="10"/>
<dbReference type="InterPro" id="IPR027417">
    <property type="entry name" value="P-loop_NTPase"/>
</dbReference>
<feature type="binding site" evidence="10">
    <location>
        <position position="294"/>
    </location>
    <ligand>
        <name>Mg(2+)</name>
        <dbReference type="ChEBI" id="CHEBI:18420"/>
        <label>1</label>
        <note>catalytic</note>
    </ligand>
</feature>
<keyword evidence="4 10" id="KW-0547">Nucleotide-binding</keyword>
<dbReference type="Pfam" id="PF02310">
    <property type="entry name" value="B12-binding"/>
    <property type="match status" value="1"/>
</dbReference>
<feature type="binding site" evidence="10">
    <location>
        <position position="805"/>
    </location>
    <ligand>
        <name>substrate</name>
    </ligand>
</feature>
<dbReference type="InterPro" id="IPR006158">
    <property type="entry name" value="Cobalamin-bd"/>
</dbReference>
<dbReference type="Proteomes" id="UP001501475">
    <property type="component" value="Unassembled WGS sequence"/>
</dbReference>
<feature type="binding site" evidence="10">
    <location>
        <position position="712"/>
    </location>
    <ligand>
        <name>substrate</name>
    </ligand>
</feature>
<evidence type="ECO:0000313" key="13">
    <source>
        <dbReference type="Proteomes" id="UP001501475"/>
    </source>
</evidence>
<feature type="binding site" evidence="10">
    <location>
        <position position="294"/>
    </location>
    <ligand>
        <name>Mg(2+)</name>
        <dbReference type="ChEBI" id="CHEBI:18420"/>
        <label>2</label>
    </ligand>
</feature>
<feature type="binding site" evidence="10">
    <location>
        <position position="845"/>
    </location>
    <ligand>
        <name>substrate</name>
    </ligand>
</feature>
<keyword evidence="10" id="KW-0511">Multifunctional enzyme</keyword>
<feature type="binding site" evidence="10">
    <location>
        <position position="606"/>
    </location>
    <ligand>
        <name>substrate</name>
    </ligand>
</feature>
<keyword evidence="6 10" id="KW-0342">GTP-binding</keyword>
<comment type="catalytic activity">
    <reaction evidence="10">
        <text>GTP + H2O = GDP + phosphate + H(+)</text>
        <dbReference type="Rhea" id="RHEA:19669"/>
        <dbReference type="ChEBI" id="CHEBI:15377"/>
        <dbReference type="ChEBI" id="CHEBI:15378"/>
        <dbReference type="ChEBI" id="CHEBI:37565"/>
        <dbReference type="ChEBI" id="CHEBI:43474"/>
        <dbReference type="ChEBI" id="CHEBI:58189"/>
    </reaction>
</comment>
<sequence length="1077" mass="116751">MSDKPALHVPTNPVRFVTAASLFDGHDAAINIMRRLLQSQGAEVVHLGHDRSVAEVVTAAIQEDVQGVAISSYQGGHVEYFTYLAEELKARGAGHIKLYGGGGGVIVPSEIEQLASVGAHIFSPQDGQRLGLPGMINELIAECDTDLAESGGDVEALLTGEERALARVLTVLEAGHDAALADTVRAEGGRRTVPVLGITGTGGSGKSSLTDELVRRLRRDAQDKIRVAVLAVDPTRRKGGGALLGDRIRMNSIEPGVVYFRSLATRQAGAVVPPALDEMIAATKCAGFDLVIVETPGIGQGDAAITDHVDVALYVMTPEYGAASQLEKIDMLDFADVVAINKFERRGADDARRDVARQLVRNRQVFGTSWEDMPVFGTSAARFDDDGVTALYQHLKSLLTAKGLPEFEGTLPSPATKISSGLTSVLPKGRERYLAEIADTIRGYHRTTAAQAKAARTVQQLNATQSLLAHAAKDTTDVDALIADVESGVSADARAALAQWPATVASYDGTEQVYVVRGKEIRTPLTKVTLSGTHVKRVALPRHTDHGELLRFLRSENLPGYFPFTAGVFPFKRAGEAPARMFAGEGDPARTNRRFKLLSAGNPATRLSTAFDSVTLYGRNPDPRPDVYGKVGTSGVSVATLDDMKVLYGGFDLCSPTTSVSMTINGPAPTILAMFLNTAIDQQLDRFREEEGREPDAAEAEEIRARELSTVRGTVQADILKEDQGQNTCIFSTEFALRAMADIQEWFIAHRVRNFYSVSISGYHIAEAGANPISQLAFTLANGFTYVEAYLARGMTIDEFAPNLSFFFSNGMDAEYSVIGRVARRIWAVAMKELYGAGERAQKLKYHVQTSGRSLHAQEMDFNDIRTTLQALCALYDNANSLHTNAYDEAITTPTAHSVRRALAIQLIIDQEWGLSMNENPLQGSFIIEELTDLVEEAVLAEFERIADRGGVLGAMETGYQRGKIQDESMLYEHRKHDGSLPIVGVNTFLTDDHSHDTQSVELARGTEEEKQSQLTRLRAFHEAHRDEAPAALERLKAAATSGGNVFAALMDAVRVASLGQISDAFFEVGGQYRRNV</sequence>
<gene>
    <name evidence="10" type="primary">icmF</name>
    <name evidence="12" type="ORF">GCM10009810_23630</name>
</gene>
<comment type="subunit">
    <text evidence="2">Heterodimer of an alpha and a beta chain.</text>
</comment>
<evidence type="ECO:0000256" key="1">
    <source>
        <dbReference type="ARBA" id="ARBA00001922"/>
    </source>
</evidence>
<dbReference type="CDD" id="cd02071">
    <property type="entry name" value="MM_CoA_mut_B12_BD"/>
    <property type="match status" value="1"/>
</dbReference>